<evidence type="ECO:0000256" key="7">
    <source>
        <dbReference type="ARBA" id="ARBA00022967"/>
    </source>
</evidence>
<dbReference type="PANTHER" id="PTHR48085">
    <property type="entry name" value="CADMIUM/ZINC-TRANSPORTING ATPASE HMA2-RELATED"/>
    <property type="match status" value="1"/>
</dbReference>
<dbReference type="Pfam" id="PF00122">
    <property type="entry name" value="E1-E2_ATPase"/>
    <property type="match status" value="1"/>
</dbReference>
<feature type="domain" description="HMA" evidence="12">
    <location>
        <begin position="97"/>
        <end position="163"/>
    </location>
</feature>
<dbReference type="NCBIfam" id="TIGR01525">
    <property type="entry name" value="ATPase-IB_hvy"/>
    <property type="match status" value="1"/>
</dbReference>
<evidence type="ECO:0000256" key="1">
    <source>
        <dbReference type="ARBA" id="ARBA00004141"/>
    </source>
</evidence>
<dbReference type="SFLD" id="SFLDF00027">
    <property type="entry name" value="p-type_atpase"/>
    <property type="match status" value="1"/>
</dbReference>
<evidence type="ECO:0000256" key="8">
    <source>
        <dbReference type="ARBA" id="ARBA00022989"/>
    </source>
</evidence>
<dbReference type="Gene3D" id="3.30.70.100">
    <property type="match status" value="2"/>
</dbReference>
<dbReference type="EMBL" id="VBRC01000002">
    <property type="protein sequence ID" value="TLK30710.1"/>
    <property type="molecule type" value="Genomic_DNA"/>
</dbReference>
<dbReference type="InterPro" id="IPR044492">
    <property type="entry name" value="P_typ_ATPase_HD_dom"/>
</dbReference>
<feature type="region of interest" description="Disordered" evidence="11">
    <location>
        <begin position="161"/>
        <end position="212"/>
    </location>
</feature>
<feature type="transmembrane region" description="Helical" evidence="10">
    <location>
        <begin position="244"/>
        <end position="261"/>
    </location>
</feature>
<evidence type="ECO:0000256" key="9">
    <source>
        <dbReference type="ARBA" id="ARBA00023136"/>
    </source>
</evidence>
<proteinExistence type="inferred from homology"/>
<keyword evidence="10" id="KW-1003">Cell membrane</keyword>
<feature type="compositionally biased region" description="Basic and acidic residues" evidence="11">
    <location>
        <begin position="175"/>
        <end position="209"/>
    </location>
</feature>
<dbReference type="GO" id="GO:0005524">
    <property type="term" value="F:ATP binding"/>
    <property type="evidence" value="ECO:0007669"/>
    <property type="project" value="UniProtKB-UniRule"/>
</dbReference>
<dbReference type="SUPFAM" id="SSF81665">
    <property type="entry name" value="Calcium ATPase, transmembrane domain M"/>
    <property type="match status" value="1"/>
</dbReference>
<dbReference type="RefSeq" id="WP_103128089.1">
    <property type="nucleotide sequence ID" value="NZ_BSUI01000040.1"/>
</dbReference>
<dbReference type="NCBIfam" id="TIGR01512">
    <property type="entry name" value="ATPase-IB2_Cd"/>
    <property type="match status" value="1"/>
</dbReference>
<dbReference type="InterPro" id="IPR023298">
    <property type="entry name" value="ATPase_P-typ_TM_dom_sf"/>
</dbReference>
<dbReference type="InterPro" id="IPR036412">
    <property type="entry name" value="HAD-like_sf"/>
</dbReference>
<comment type="subcellular location">
    <subcellularLocation>
        <location evidence="10">Cell membrane</location>
    </subcellularLocation>
    <subcellularLocation>
        <location evidence="1">Membrane</location>
        <topology evidence="1">Multi-pass membrane protein</topology>
    </subcellularLocation>
</comment>
<keyword evidence="7" id="KW-1278">Translocase</keyword>
<feature type="transmembrane region" description="Helical" evidence="10">
    <location>
        <begin position="446"/>
        <end position="466"/>
    </location>
</feature>
<dbReference type="Proteomes" id="UP000308000">
    <property type="component" value="Unassembled WGS sequence"/>
</dbReference>
<evidence type="ECO:0000313" key="15">
    <source>
        <dbReference type="Proteomes" id="UP000308000"/>
    </source>
</evidence>
<comment type="caution">
    <text evidence="14">The sequence shown here is derived from an EMBL/GenBank/DDBJ whole genome shotgun (WGS) entry which is preliminary data.</text>
</comment>
<evidence type="ECO:0000256" key="6">
    <source>
        <dbReference type="ARBA" id="ARBA00022840"/>
    </source>
</evidence>
<dbReference type="EMBL" id="JACHFV010000002">
    <property type="protein sequence ID" value="MBB5293951.1"/>
    <property type="molecule type" value="Genomic_DNA"/>
</dbReference>
<keyword evidence="6 10" id="KW-0067">ATP-binding</keyword>
<dbReference type="SUPFAM" id="SSF81653">
    <property type="entry name" value="Calcium ATPase, transduction domain A"/>
    <property type="match status" value="1"/>
</dbReference>
<dbReference type="FunFam" id="2.70.150.10:FF:000002">
    <property type="entry name" value="Copper-transporting ATPase 1, putative"/>
    <property type="match status" value="1"/>
</dbReference>
<organism evidence="14 15">
    <name type="scientific">Deinococcus metallilatus</name>
    <dbReference type="NCBI Taxonomy" id="1211322"/>
    <lineage>
        <taxon>Bacteria</taxon>
        <taxon>Thermotogati</taxon>
        <taxon>Deinococcota</taxon>
        <taxon>Deinococci</taxon>
        <taxon>Deinococcales</taxon>
        <taxon>Deinococcaceae</taxon>
        <taxon>Deinococcus</taxon>
    </lineage>
</organism>
<dbReference type="PANTHER" id="PTHR48085:SF5">
    <property type="entry name" value="CADMIUM_ZINC-TRANSPORTING ATPASE HMA4-RELATED"/>
    <property type="match status" value="1"/>
</dbReference>
<dbReference type="InterPro" id="IPR027256">
    <property type="entry name" value="P-typ_ATPase_IB"/>
</dbReference>
<keyword evidence="9 10" id="KW-0472">Membrane</keyword>
<dbReference type="InterPro" id="IPR051014">
    <property type="entry name" value="Cation_Transport_ATPase_IB"/>
</dbReference>
<name>A0AAJ5F6D3_9DEIO</name>
<dbReference type="InterPro" id="IPR001757">
    <property type="entry name" value="P_typ_ATPase"/>
</dbReference>
<dbReference type="Gene3D" id="3.40.1110.10">
    <property type="entry name" value="Calcium-transporting ATPase, cytoplasmic domain N"/>
    <property type="match status" value="1"/>
</dbReference>
<keyword evidence="14" id="KW-0378">Hydrolase</keyword>
<dbReference type="GO" id="GO:0015086">
    <property type="term" value="F:cadmium ion transmembrane transporter activity"/>
    <property type="evidence" value="ECO:0007669"/>
    <property type="project" value="TreeGrafter"/>
</dbReference>
<dbReference type="CDD" id="cd07546">
    <property type="entry name" value="P-type_ATPase_Pb_Zn_Cd2-like"/>
    <property type="match status" value="1"/>
</dbReference>
<evidence type="ECO:0000256" key="5">
    <source>
        <dbReference type="ARBA" id="ARBA00022741"/>
    </source>
</evidence>
<dbReference type="PROSITE" id="PS00154">
    <property type="entry name" value="ATPASE_E1_E2"/>
    <property type="match status" value="1"/>
</dbReference>
<comment type="similarity">
    <text evidence="2 10">Belongs to the cation transport ATPase (P-type) (TC 3.A.3) family. Type IB subfamily.</text>
</comment>
<dbReference type="Proteomes" id="UP000536909">
    <property type="component" value="Unassembled WGS sequence"/>
</dbReference>
<evidence type="ECO:0000256" key="2">
    <source>
        <dbReference type="ARBA" id="ARBA00006024"/>
    </source>
</evidence>
<dbReference type="InterPro" id="IPR018303">
    <property type="entry name" value="ATPase_P-typ_P_site"/>
</dbReference>
<dbReference type="CDD" id="cd00371">
    <property type="entry name" value="HMA"/>
    <property type="match status" value="2"/>
</dbReference>
<gene>
    <name evidence="14" type="primary">cadA</name>
    <name evidence="14" type="ORF">FCS05_02840</name>
    <name evidence="13" type="ORF">HNQ10_000764</name>
</gene>
<dbReference type="SUPFAM" id="SSF56784">
    <property type="entry name" value="HAD-like"/>
    <property type="match status" value="1"/>
</dbReference>
<dbReference type="EC" id="3.6.3.3" evidence="14"/>
<evidence type="ECO:0000256" key="11">
    <source>
        <dbReference type="SAM" id="MobiDB-lite"/>
    </source>
</evidence>
<dbReference type="InterPro" id="IPR006121">
    <property type="entry name" value="HMA_dom"/>
</dbReference>
<evidence type="ECO:0000313" key="16">
    <source>
        <dbReference type="Proteomes" id="UP000536909"/>
    </source>
</evidence>
<dbReference type="NCBIfam" id="TIGR01511">
    <property type="entry name" value="ATPase-IB1_Cu"/>
    <property type="match status" value="1"/>
</dbReference>
<dbReference type="Pfam" id="PF00403">
    <property type="entry name" value="HMA"/>
    <property type="match status" value="2"/>
</dbReference>
<dbReference type="InterPro" id="IPR036163">
    <property type="entry name" value="HMA_dom_sf"/>
</dbReference>
<evidence type="ECO:0000256" key="4">
    <source>
        <dbReference type="ARBA" id="ARBA00022723"/>
    </source>
</evidence>
<feature type="transmembrane region" description="Helical" evidence="10">
    <location>
        <begin position="273"/>
        <end position="290"/>
    </location>
</feature>
<dbReference type="Gene3D" id="2.70.150.10">
    <property type="entry name" value="Calcium-transporting ATPase, cytoplasmic transduction domain A"/>
    <property type="match status" value="1"/>
</dbReference>
<dbReference type="InterPro" id="IPR059000">
    <property type="entry name" value="ATPase_P-type_domA"/>
</dbReference>
<dbReference type="AlphaFoldDB" id="A0AAJ5F6D3"/>
<evidence type="ECO:0000313" key="14">
    <source>
        <dbReference type="EMBL" id="TLK30710.1"/>
    </source>
</evidence>
<keyword evidence="8 10" id="KW-1133">Transmembrane helix</keyword>
<dbReference type="GO" id="GO:0016887">
    <property type="term" value="F:ATP hydrolysis activity"/>
    <property type="evidence" value="ECO:0007669"/>
    <property type="project" value="InterPro"/>
</dbReference>
<keyword evidence="5 10" id="KW-0547">Nucleotide-binding</keyword>
<dbReference type="InterPro" id="IPR023299">
    <property type="entry name" value="ATPase_P-typ_cyto_dom_N"/>
</dbReference>
<dbReference type="GO" id="GO:0019829">
    <property type="term" value="F:ATPase-coupled monoatomic cation transmembrane transporter activity"/>
    <property type="evidence" value="ECO:0007669"/>
    <property type="project" value="InterPro"/>
</dbReference>
<dbReference type="SFLD" id="SFLDS00003">
    <property type="entry name" value="Haloacid_Dehalogenase"/>
    <property type="match status" value="1"/>
</dbReference>
<feature type="domain" description="HMA" evidence="12">
    <location>
        <begin position="16"/>
        <end position="82"/>
    </location>
</feature>
<dbReference type="PRINTS" id="PR00943">
    <property type="entry name" value="CUATPASE"/>
</dbReference>
<dbReference type="SFLD" id="SFLDG00002">
    <property type="entry name" value="C1.7:_P-type_atpase_like"/>
    <property type="match status" value="1"/>
</dbReference>
<feature type="transmembrane region" description="Helical" evidence="10">
    <location>
        <begin position="478"/>
        <end position="497"/>
    </location>
</feature>
<dbReference type="PRINTS" id="PR00119">
    <property type="entry name" value="CATATPASE"/>
</dbReference>
<dbReference type="PROSITE" id="PS50846">
    <property type="entry name" value="HMA_2"/>
    <property type="match status" value="2"/>
</dbReference>
<dbReference type="SUPFAM" id="SSF55008">
    <property type="entry name" value="HMA, heavy metal-associated domain"/>
    <property type="match status" value="2"/>
</dbReference>
<accession>A0AAJ5F6D3</accession>
<dbReference type="Gene3D" id="3.40.50.1000">
    <property type="entry name" value="HAD superfamily/HAD-like"/>
    <property type="match status" value="1"/>
</dbReference>
<dbReference type="GO" id="GO:0046872">
    <property type="term" value="F:metal ion binding"/>
    <property type="evidence" value="ECO:0007669"/>
    <property type="project" value="UniProtKB-KW"/>
</dbReference>
<dbReference type="Pfam" id="PF00702">
    <property type="entry name" value="Hydrolase"/>
    <property type="match status" value="1"/>
</dbReference>
<keyword evidence="3 10" id="KW-0812">Transmembrane</keyword>
<feature type="transmembrane region" description="Helical" evidence="10">
    <location>
        <begin position="296"/>
        <end position="314"/>
    </location>
</feature>
<evidence type="ECO:0000259" key="12">
    <source>
        <dbReference type="PROSITE" id="PS50846"/>
    </source>
</evidence>
<reference evidence="14 15" key="1">
    <citation type="submission" date="2019-04" db="EMBL/GenBank/DDBJ databases">
        <title>Deinococcus metalilatus MA1002 mutant No.5.</title>
        <authorList>
            <person name="Park W."/>
            <person name="Park C."/>
        </authorList>
    </citation>
    <scope>NUCLEOTIDE SEQUENCE [LARGE SCALE GENOMIC DNA]</scope>
    <source>
        <strain evidence="14 15">MA1002-m5</strain>
    </source>
</reference>
<evidence type="ECO:0000256" key="3">
    <source>
        <dbReference type="ARBA" id="ARBA00022692"/>
    </source>
</evidence>
<keyword evidence="16" id="KW-1185">Reference proteome</keyword>
<protein>
    <submittedName>
        <fullName evidence="14">Cadmium-translocating P-type ATPase</fullName>
        <ecNumber evidence="14">3.6.3.3</ecNumber>
    </submittedName>
    <submittedName>
        <fullName evidence="13">Cd2+/Zn2+-exporting ATPase</fullName>
    </submittedName>
</protein>
<feature type="transmembrane region" description="Helical" evidence="10">
    <location>
        <begin position="221"/>
        <end position="238"/>
    </location>
</feature>
<keyword evidence="4 10" id="KW-0479">Metal-binding</keyword>
<evidence type="ECO:0000256" key="10">
    <source>
        <dbReference type="RuleBase" id="RU362081"/>
    </source>
</evidence>
<dbReference type="GO" id="GO:0005886">
    <property type="term" value="C:plasma membrane"/>
    <property type="evidence" value="ECO:0007669"/>
    <property type="project" value="UniProtKB-SubCell"/>
</dbReference>
<dbReference type="InterPro" id="IPR008250">
    <property type="entry name" value="ATPase_P-typ_transduc_dom_A_sf"/>
</dbReference>
<reference evidence="13 16" key="2">
    <citation type="submission" date="2020-08" db="EMBL/GenBank/DDBJ databases">
        <title>Genomic Encyclopedia of Type Strains, Phase IV (KMG-IV): sequencing the most valuable type-strain genomes for metagenomic binning, comparative biology and taxonomic classification.</title>
        <authorList>
            <person name="Goeker M."/>
        </authorList>
    </citation>
    <scope>NUCLEOTIDE SEQUENCE [LARGE SCALE GENOMIC DNA]</scope>
    <source>
        <strain evidence="13 16">DSM 105434</strain>
    </source>
</reference>
<dbReference type="NCBIfam" id="TIGR01494">
    <property type="entry name" value="ATPase_P-type"/>
    <property type="match status" value="1"/>
</dbReference>
<evidence type="ECO:0000313" key="13">
    <source>
        <dbReference type="EMBL" id="MBB5293951.1"/>
    </source>
</evidence>
<sequence>MTASPPRPDAPLPETAHLTYFVDGMDCASCVQKVERMMATLPGASGVKTSFNKQTLDLDLDETRTSRTTLEQNLQALGYTPELLSRAAPLTPIEDLSHLTYFVDGMDCASCVQKVERMMATVPGASGVKTSFNKQTLELDLDERQTPRALLERNLHSLGYTPSLQGGAASPSAAKSHEGHDHAGQDHHDHDHGSHDHDPGGHGHTHEIPKPGQPWYATGQGKLVVTSGVLLALAWLFGFIEPQFATVGFIAATLIGVWPLAKKAVASARFGDYFSINTLVSLAALGAILIGEAAEGAVVVFFFAVGELLEGIAAGRARAGIQALAALAPKTALLVEGQGTREVPANALRVGQTVQVNPGARVPADGTILSGTSSLDDSPVTGESVPVVKSAGNSVYAGSINTDGVLTVRVDKAASDNTIARIIHMVEEAEGSKAPTARFIDRFSRYYTPGVVAVSALVALVPPLFFGAQWHPWLYKGIALLLIGCPCALVLSVPAAITSGISAGTRRGLLIKGGAALESIGSVKTVAFDKTGTLTAGKPRVTDVLGVNLDRNEVLRLAAAVESGSSHPLAKAITDAARQGGLTLPPVTDAQAIPGKAVTATVEGRTLSVSSPRHADTFAPLPGSVRAKITAFEEQGRTAVVLRDGTVPLGVIAIRDEPRPDAREAIAQLRGLGVQTVMLTGDNARTGQAIASDLGMDVRAELLPEDKLRLIADLKAKGGVAMVGDGINDAPALAQSDVGIAMGGGTDVALETADAALLQERVTGVAHLVSLSRATMQNIKVNIAFALGLKAIFLVTTLLGYTNLWMAILADTGATAIVTANALRLLRWKGGGPAAPRTVTAAPTPTRA</sequence>
<dbReference type="InterPro" id="IPR023214">
    <property type="entry name" value="HAD_sf"/>
</dbReference>
<feature type="transmembrane region" description="Helical" evidence="10">
    <location>
        <begin position="781"/>
        <end position="799"/>
    </location>
</feature>